<accession>A0A5D2X830</accession>
<dbReference type="Proteomes" id="UP000323597">
    <property type="component" value="Chromosome A11"/>
</dbReference>
<organism evidence="1 2">
    <name type="scientific">Gossypium mustelinum</name>
    <name type="common">Cotton</name>
    <name type="synonym">Gossypium caicoense</name>
    <dbReference type="NCBI Taxonomy" id="34275"/>
    <lineage>
        <taxon>Eukaryota</taxon>
        <taxon>Viridiplantae</taxon>
        <taxon>Streptophyta</taxon>
        <taxon>Embryophyta</taxon>
        <taxon>Tracheophyta</taxon>
        <taxon>Spermatophyta</taxon>
        <taxon>Magnoliopsida</taxon>
        <taxon>eudicotyledons</taxon>
        <taxon>Gunneridae</taxon>
        <taxon>Pentapetalae</taxon>
        <taxon>rosids</taxon>
        <taxon>malvids</taxon>
        <taxon>Malvales</taxon>
        <taxon>Malvaceae</taxon>
        <taxon>Malvoideae</taxon>
        <taxon>Gossypium</taxon>
    </lineage>
</organism>
<dbReference type="EMBL" id="CM017646">
    <property type="protein sequence ID" value="TYJ10217.1"/>
    <property type="molecule type" value="Genomic_DNA"/>
</dbReference>
<dbReference type="AlphaFoldDB" id="A0A5D2X830"/>
<keyword evidence="2" id="KW-1185">Reference proteome</keyword>
<reference evidence="1 2" key="1">
    <citation type="submission" date="2019-07" db="EMBL/GenBank/DDBJ databases">
        <title>WGS assembly of Gossypium mustelinum.</title>
        <authorList>
            <person name="Chen Z.J."/>
            <person name="Sreedasyam A."/>
            <person name="Ando A."/>
            <person name="Song Q."/>
            <person name="De L."/>
            <person name="Hulse-Kemp A."/>
            <person name="Ding M."/>
            <person name="Ye W."/>
            <person name="Kirkbride R."/>
            <person name="Jenkins J."/>
            <person name="Plott C."/>
            <person name="Lovell J."/>
            <person name="Lin Y.-M."/>
            <person name="Vaughn R."/>
            <person name="Liu B."/>
            <person name="Li W."/>
            <person name="Simpson S."/>
            <person name="Scheffler B."/>
            <person name="Saski C."/>
            <person name="Grover C."/>
            <person name="Hu G."/>
            <person name="Conover J."/>
            <person name="Carlson J."/>
            <person name="Shu S."/>
            <person name="Boston L."/>
            <person name="Williams M."/>
            <person name="Peterson D."/>
            <person name="Mcgee K."/>
            <person name="Jones D."/>
            <person name="Wendel J."/>
            <person name="Stelly D."/>
            <person name="Grimwood J."/>
            <person name="Schmutz J."/>
        </authorList>
    </citation>
    <scope>NUCLEOTIDE SEQUENCE [LARGE SCALE GENOMIC DNA]</scope>
    <source>
        <strain evidence="1">1408120.09</strain>
    </source>
</reference>
<proteinExistence type="predicted"/>
<sequence>MGTIIFSFDLTASLDGEVLGECKAKRSKRFALTYLEVKIPL</sequence>
<protein>
    <submittedName>
        <fullName evidence="1">Uncharacterized protein</fullName>
    </submittedName>
</protein>
<evidence type="ECO:0000313" key="1">
    <source>
        <dbReference type="EMBL" id="TYJ10217.1"/>
    </source>
</evidence>
<evidence type="ECO:0000313" key="2">
    <source>
        <dbReference type="Proteomes" id="UP000323597"/>
    </source>
</evidence>
<name>A0A5D2X830_GOSMU</name>
<gene>
    <name evidence="1" type="ORF">E1A91_A11G192900v1</name>
</gene>